<keyword evidence="3" id="KW-1015">Disulfide bond</keyword>
<evidence type="ECO:0000259" key="6">
    <source>
        <dbReference type="PROSITE" id="PS50927"/>
    </source>
</evidence>
<keyword evidence="2" id="KW-0430">Lectin</keyword>
<dbReference type="GeneID" id="104709397"/>
<evidence type="ECO:0000256" key="5">
    <source>
        <dbReference type="SAM" id="SignalP"/>
    </source>
</evidence>
<accession>A0ABM1QBW4</accession>
<dbReference type="CDD" id="cd00028">
    <property type="entry name" value="B_lectin"/>
    <property type="match status" value="1"/>
</dbReference>
<proteinExistence type="predicted"/>
<dbReference type="RefSeq" id="XP_019084252.1">
    <property type="nucleotide sequence ID" value="XM_019228707.1"/>
</dbReference>
<protein>
    <submittedName>
        <fullName evidence="8">S-locus-specific glycoprotein S13-like</fullName>
    </submittedName>
</protein>
<keyword evidence="4" id="KW-0325">Glycoprotein</keyword>
<evidence type="ECO:0000256" key="4">
    <source>
        <dbReference type="ARBA" id="ARBA00023180"/>
    </source>
</evidence>
<feature type="domain" description="Bulb-type lectin" evidence="6">
    <location>
        <begin position="28"/>
        <end position="146"/>
    </location>
</feature>
<dbReference type="PANTHER" id="PTHR32444:SF89">
    <property type="entry name" value="S GLYCOPROTEIN"/>
    <property type="match status" value="1"/>
</dbReference>
<dbReference type="Proteomes" id="UP000694864">
    <property type="component" value="Chromosome 8"/>
</dbReference>
<reference evidence="7" key="1">
    <citation type="journal article" date="2014" name="Nat. Commun.">
        <title>The emerging biofuel crop Camelina sativa retains a highly undifferentiated hexaploid genome structure.</title>
        <authorList>
            <person name="Kagale S."/>
            <person name="Koh C."/>
            <person name="Nixon J."/>
            <person name="Bollina V."/>
            <person name="Clarke W.E."/>
            <person name="Tuteja R."/>
            <person name="Spillane C."/>
            <person name="Robinson S.J."/>
            <person name="Links M.G."/>
            <person name="Clarke C."/>
            <person name="Higgins E.E."/>
            <person name="Huebert T."/>
            <person name="Sharpe A.G."/>
            <person name="Parkin I.A."/>
        </authorList>
    </citation>
    <scope>NUCLEOTIDE SEQUENCE [LARGE SCALE GENOMIC DNA]</scope>
    <source>
        <strain evidence="7">cv. DH55</strain>
    </source>
</reference>
<dbReference type="Gene3D" id="2.90.10.10">
    <property type="entry name" value="Bulb-type lectin domain"/>
    <property type="match status" value="1"/>
</dbReference>
<dbReference type="SMART" id="SM00108">
    <property type="entry name" value="B_lectin"/>
    <property type="match status" value="1"/>
</dbReference>
<sequence length="200" mass="22770">MSIRHTLTGLVLYLLFQIASSSSHASNTLLPSESLRLSSNSTLASPGDVFELGFFSSGNRWYIGIWYKKVSVRTYVWVANRDNPLLDSNGTFGISATNLVIRDQVNRLIWSTELRIQRSLVAAELLDNGNFVLRSNDLDEDEFLWQSFHFPTDTLIPQMQLGLDPKRFLTSWKIKDDDPSSGDYTFRFQTQVSPELFGSY</sequence>
<feature type="chain" id="PRO_5046374142" evidence="5">
    <location>
        <begin position="22"/>
        <end position="200"/>
    </location>
</feature>
<dbReference type="Pfam" id="PF01453">
    <property type="entry name" value="B_lectin"/>
    <property type="match status" value="1"/>
</dbReference>
<evidence type="ECO:0000256" key="1">
    <source>
        <dbReference type="ARBA" id="ARBA00022729"/>
    </source>
</evidence>
<gene>
    <name evidence="8" type="primary">LOC104709397</name>
</gene>
<dbReference type="PANTHER" id="PTHR32444">
    <property type="entry name" value="BULB-TYPE LECTIN DOMAIN-CONTAINING PROTEIN"/>
    <property type="match status" value="1"/>
</dbReference>
<evidence type="ECO:0000313" key="8">
    <source>
        <dbReference type="RefSeq" id="XP_019084252.1"/>
    </source>
</evidence>
<keyword evidence="1 5" id="KW-0732">Signal</keyword>
<dbReference type="InterPro" id="IPR036426">
    <property type="entry name" value="Bulb-type_lectin_dom_sf"/>
</dbReference>
<evidence type="ECO:0000256" key="2">
    <source>
        <dbReference type="ARBA" id="ARBA00022734"/>
    </source>
</evidence>
<dbReference type="InterPro" id="IPR001480">
    <property type="entry name" value="Bulb-type_lectin_dom"/>
</dbReference>
<keyword evidence="7" id="KW-1185">Reference proteome</keyword>
<evidence type="ECO:0000313" key="7">
    <source>
        <dbReference type="Proteomes" id="UP000694864"/>
    </source>
</evidence>
<dbReference type="SUPFAM" id="SSF51110">
    <property type="entry name" value="alpha-D-mannose-specific plant lectins"/>
    <property type="match status" value="1"/>
</dbReference>
<name>A0ABM1QBW4_CAMSA</name>
<dbReference type="PROSITE" id="PS50927">
    <property type="entry name" value="BULB_LECTIN"/>
    <property type="match status" value="1"/>
</dbReference>
<organism evidence="7 8">
    <name type="scientific">Camelina sativa</name>
    <name type="common">False flax</name>
    <name type="synonym">Myagrum sativum</name>
    <dbReference type="NCBI Taxonomy" id="90675"/>
    <lineage>
        <taxon>Eukaryota</taxon>
        <taxon>Viridiplantae</taxon>
        <taxon>Streptophyta</taxon>
        <taxon>Embryophyta</taxon>
        <taxon>Tracheophyta</taxon>
        <taxon>Spermatophyta</taxon>
        <taxon>Magnoliopsida</taxon>
        <taxon>eudicotyledons</taxon>
        <taxon>Gunneridae</taxon>
        <taxon>Pentapetalae</taxon>
        <taxon>rosids</taxon>
        <taxon>malvids</taxon>
        <taxon>Brassicales</taxon>
        <taxon>Brassicaceae</taxon>
        <taxon>Camelineae</taxon>
        <taxon>Camelina</taxon>
    </lineage>
</organism>
<reference evidence="8" key="2">
    <citation type="submission" date="2025-08" db="UniProtKB">
        <authorList>
            <consortium name="RefSeq"/>
        </authorList>
    </citation>
    <scope>IDENTIFICATION</scope>
    <source>
        <tissue evidence="8">Leaf</tissue>
    </source>
</reference>
<feature type="signal peptide" evidence="5">
    <location>
        <begin position="1"/>
        <end position="21"/>
    </location>
</feature>
<evidence type="ECO:0000256" key="3">
    <source>
        <dbReference type="ARBA" id="ARBA00023157"/>
    </source>
</evidence>